<dbReference type="SUPFAM" id="SSF50729">
    <property type="entry name" value="PH domain-like"/>
    <property type="match status" value="1"/>
</dbReference>
<gene>
    <name evidence="3" type="ORF">ILYODFUR_019834</name>
</gene>
<dbReference type="PROSITE" id="PS50003">
    <property type="entry name" value="PH_DOMAIN"/>
    <property type="match status" value="1"/>
</dbReference>
<name>A0ABV0TW41_9TELE</name>
<dbReference type="SMART" id="SM00233">
    <property type="entry name" value="PH"/>
    <property type="match status" value="1"/>
</dbReference>
<feature type="domain" description="PH" evidence="2">
    <location>
        <begin position="116"/>
        <end position="228"/>
    </location>
</feature>
<dbReference type="InterPro" id="IPR050729">
    <property type="entry name" value="Rho-GAP"/>
</dbReference>
<dbReference type="Pfam" id="PF00169">
    <property type="entry name" value="PH"/>
    <property type="match status" value="1"/>
</dbReference>
<sequence>MDPTRIPSSSSATYSLRSCLRMKRYSPPYKHKHVHMLIICVCNVYTKQRIKLTSNYCTKHSAFCTQTQISKQCRLCSLFFLHLVQLCSDSSCNVTNIIIESPSPESSPDSDGCTPELEKAGLLNKTKIAEGGRKLRKNWSPSWVVLVGNSLVFFKDPKSQTPSSWKPGNSRPESSVDLRGAQLNWAKDLSSKKNVFKLRTVTGNEFLLQSEIDSMIREWYNTIKNVIDRLVR</sequence>
<dbReference type="CDD" id="cd13233">
    <property type="entry name" value="PH_ARHGAP9-like"/>
    <property type="match status" value="1"/>
</dbReference>
<organism evidence="3 4">
    <name type="scientific">Ilyodon furcidens</name>
    <name type="common">goldbreast splitfin</name>
    <dbReference type="NCBI Taxonomy" id="33524"/>
    <lineage>
        <taxon>Eukaryota</taxon>
        <taxon>Metazoa</taxon>
        <taxon>Chordata</taxon>
        <taxon>Craniata</taxon>
        <taxon>Vertebrata</taxon>
        <taxon>Euteleostomi</taxon>
        <taxon>Actinopterygii</taxon>
        <taxon>Neopterygii</taxon>
        <taxon>Teleostei</taxon>
        <taxon>Neoteleostei</taxon>
        <taxon>Acanthomorphata</taxon>
        <taxon>Ovalentaria</taxon>
        <taxon>Atherinomorphae</taxon>
        <taxon>Cyprinodontiformes</taxon>
        <taxon>Goodeidae</taxon>
        <taxon>Ilyodon</taxon>
    </lineage>
</organism>
<dbReference type="InterPro" id="IPR001849">
    <property type="entry name" value="PH_domain"/>
</dbReference>
<dbReference type="PRINTS" id="PR00683">
    <property type="entry name" value="SPECTRINPH"/>
</dbReference>
<evidence type="ECO:0000313" key="3">
    <source>
        <dbReference type="EMBL" id="MEQ2237122.1"/>
    </source>
</evidence>
<dbReference type="InterPro" id="IPR001605">
    <property type="entry name" value="PH_dom-spectrin-type"/>
</dbReference>
<dbReference type="InterPro" id="IPR011993">
    <property type="entry name" value="PH-like_dom_sf"/>
</dbReference>
<dbReference type="Proteomes" id="UP001482620">
    <property type="component" value="Unassembled WGS sequence"/>
</dbReference>
<dbReference type="Gene3D" id="2.30.29.30">
    <property type="entry name" value="Pleckstrin-homology domain (PH domain)/Phosphotyrosine-binding domain (PTB)"/>
    <property type="match status" value="1"/>
</dbReference>
<accession>A0ABV0TW41</accession>
<reference evidence="3 4" key="1">
    <citation type="submission" date="2021-06" db="EMBL/GenBank/DDBJ databases">
        <authorList>
            <person name="Palmer J.M."/>
        </authorList>
    </citation>
    <scope>NUCLEOTIDE SEQUENCE [LARGE SCALE GENOMIC DNA]</scope>
    <source>
        <strain evidence="4">if_2019</strain>
        <tissue evidence="3">Muscle</tissue>
    </source>
</reference>
<comment type="caution">
    <text evidence="3">The sequence shown here is derived from an EMBL/GenBank/DDBJ whole genome shotgun (WGS) entry which is preliminary data.</text>
</comment>
<keyword evidence="1" id="KW-0343">GTPase activation</keyword>
<evidence type="ECO:0000256" key="1">
    <source>
        <dbReference type="ARBA" id="ARBA00022468"/>
    </source>
</evidence>
<keyword evidence="4" id="KW-1185">Reference proteome</keyword>
<dbReference type="PANTHER" id="PTHR23176">
    <property type="entry name" value="RHO/RAC/CDC GTPASE-ACTIVATING PROTEIN"/>
    <property type="match status" value="1"/>
</dbReference>
<proteinExistence type="predicted"/>
<evidence type="ECO:0000313" key="4">
    <source>
        <dbReference type="Proteomes" id="UP001482620"/>
    </source>
</evidence>
<protein>
    <recommendedName>
        <fullName evidence="2">PH domain-containing protein</fullName>
    </recommendedName>
</protein>
<evidence type="ECO:0000259" key="2">
    <source>
        <dbReference type="PROSITE" id="PS50003"/>
    </source>
</evidence>
<dbReference type="PANTHER" id="PTHR23176:SF103">
    <property type="entry name" value="RHO GTPASE-ACTIVATING PROTEIN 9"/>
    <property type="match status" value="1"/>
</dbReference>
<dbReference type="EMBL" id="JAHRIQ010048350">
    <property type="protein sequence ID" value="MEQ2237122.1"/>
    <property type="molecule type" value="Genomic_DNA"/>
</dbReference>